<evidence type="ECO:0000259" key="2">
    <source>
        <dbReference type="Pfam" id="PF06580"/>
    </source>
</evidence>
<feature type="transmembrane region" description="Helical" evidence="1">
    <location>
        <begin position="272"/>
        <end position="291"/>
    </location>
</feature>
<dbReference type="Proteomes" id="UP001156601">
    <property type="component" value="Unassembled WGS sequence"/>
</dbReference>
<evidence type="ECO:0000256" key="1">
    <source>
        <dbReference type="SAM" id="Phobius"/>
    </source>
</evidence>
<dbReference type="PANTHER" id="PTHR34220:SF7">
    <property type="entry name" value="SENSOR HISTIDINE KINASE YPDA"/>
    <property type="match status" value="1"/>
</dbReference>
<protein>
    <recommendedName>
        <fullName evidence="2">Signal transduction histidine kinase internal region domain-containing protein</fullName>
    </recommendedName>
</protein>
<keyword evidence="1" id="KW-1133">Transmembrane helix</keyword>
<dbReference type="InterPro" id="IPR010559">
    <property type="entry name" value="Sig_transdc_His_kin_internal"/>
</dbReference>
<dbReference type="RefSeq" id="WP_284216039.1">
    <property type="nucleotide sequence ID" value="NZ_BSOT01000005.1"/>
</dbReference>
<dbReference type="InterPro" id="IPR050640">
    <property type="entry name" value="Bact_2-comp_sensor_kinase"/>
</dbReference>
<comment type="caution">
    <text evidence="3">The sequence shown here is derived from an EMBL/GenBank/DDBJ whole genome shotgun (WGS) entry which is preliminary data.</text>
</comment>
<dbReference type="EMBL" id="BSOT01000005">
    <property type="protein sequence ID" value="GLR69727.1"/>
    <property type="molecule type" value="Genomic_DNA"/>
</dbReference>
<feature type="transmembrane region" description="Helical" evidence="1">
    <location>
        <begin position="73"/>
        <end position="93"/>
    </location>
</feature>
<evidence type="ECO:0000313" key="4">
    <source>
        <dbReference type="Proteomes" id="UP001156601"/>
    </source>
</evidence>
<gene>
    <name evidence="3" type="ORF">GCM10007852_06350</name>
</gene>
<accession>A0AA37SV85</accession>
<dbReference type="GO" id="GO:0000155">
    <property type="term" value="F:phosphorelay sensor kinase activity"/>
    <property type="evidence" value="ECO:0007669"/>
    <property type="project" value="InterPro"/>
</dbReference>
<keyword evidence="1" id="KW-0812">Transmembrane</keyword>
<name>A0AA37SV85_9ALTE</name>
<organism evidence="3 4">
    <name type="scientific">Agaribacter marinus</name>
    <dbReference type="NCBI Taxonomy" id="1431249"/>
    <lineage>
        <taxon>Bacteria</taxon>
        <taxon>Pseudomonadati</taxon>
        <taxon>Pseudomonadota</taxon>
        <taxon>Gammaproteobacteria</taxon>
        <taxon>Alteromonadales</taxon>
        <taxon>Alteromonadaceae</taxon>
        <taxon>Agaribacter</taxon>
    </lineage>
</organism>
<keyword evidence="1" id="KW-0472">Membrane</keyword>
<feature type="transmembrane region" description="Helical" evidence="1">
    <location>
        <begin position="12"/>
        <end position="37"/>
    </location>
</feature>
<dbReference type="Pfam" id="PF06580">
    <property type="entry name" value="His_kinase"/>
    <property type="match status" value="1"/>
</dbReference>
<feature type="transmembrane region" description="Helical" evidence="1">
    <location>
        <begin position="49"/>
        <end position="67"/>
    </location>
</feature>
<evidence type="ECO:0000313" key="3">
    <source>
        <dbReference type="EMBL" id="GLR69727.1"/>
    </source>
</evidence>
<feature type="domain" description="Signal transduction histidine kinase internal region" evidence="2">
    <location>
        <begin position="310"/>
        <end position="387"/>
    </location>
</feature>
<keyword evidence="4" id="KW-1185">Reference proteome</keyword>
<dbReference type="AlphaFoldDB" id="A0AA37SV85"/>
<dbReference type="GO" id="GO:0016020">
    <property type="term" value="C:membrane"/>
    <property type="evidence" value="ECO:0007669"/>
    <property type="project" value="InterPro"/>
</dbReference>
<feature type="transmembrane region" description="Helical" evidence="1">
    <location>
        <begin position="141"/>
        <end position="164"/>
    </location>
</feature>
<feature type="transmembrane region" description="Helical" evidence="1">
    <location>
        <begin position="194"/>
        <end position="212"/>
    </location>
</feature>
<reference evidence="3" key="2">
    <citation type="submission" date="2023-01" db="EMBL/GenBank/DDBJ databases">
        <title>Draft genome sequence of Agaribacter marinus strain NBRC 110023.</title>
        <authorList>
            <person name="Sun Q."/>
            <person name="Mori K."/>
        </authorList>
    </citation>
    <scope>NUCLEOTIDE SEQUENCE</scope>
    <source>
        <strain evidence="3">NBRC 110023</strain>
    </source>
</reference>
<sequence length="500" mass="56625">MLPSLSVKRLVLLQQQIFILLPIVTAVLIDAILLIFMNKVTTVEMALKIAFCTFILFLPFMCSHYLSLRSKGIQALLIWLAGFVAYPAMLMVFDFRVFDNSATVPTLQSLGLAWGASIFHRGSLLMQERSETRTSQWMSTLLSLNSVVALLLVSWATIVAAMFVSTVDPMNNQPIRPIIDSERVTNNLSLFLSYWLQFMCLATSVGYVYWLNRYVLIRNVLGKHGVFGFIIACIFCIIVFTPILTSIALLLPLNEDNLTLIPSENNNPFDPINFQVFFAILAVSTPVILAFERQQQNTAVEVVARQQTLTELKLLQQQINPHFLFNTLNNLYALTLKKSEDAPELLLQLSNLLRYTVYEGQKPSVNLSSEIDYIKNYLALQRIRLAGRCEFNISLPSNCDKWLIPPLLLIVLIENAFKHGIEKSRTDVQLFLSIEIQDNQLVMQCENHVMAESNAQEAGGLGLENLRRRLVLLFANNFELVSKQHNNKWCSSLTLALLPC</sequence>
<reference evidence="3" key="1">
    <citation type="journal article" date="2014" name="Int. J. Syst. Evol. Microbiol.">
        <title>Complete genome sequence of Corynebacterium casei LMG S-19264T (=DSM 44701T), isolated from a smear-ripened cheese.</title>
        <authorList>
            <consortium name="US DOE Joint Genome Institute (JGI-PGF)"/>
            <person name="Walter F."/>
            <person name="Albersmeier A."/>
            <person name="Kalinowski J."/>
            <person name="Ruckert C."/>
        </authorList>
    </citation>
    <scope>NUCLEOTIDE SEQUENCE</scope>
    <source>
        <strain evidence="3">NBRC 110023</strain>
    </source>
</reference>
<feature type="transmembrane region" description="Helical" evidence="1">
    <location>
        <begin position="224"/>
        <end position="252"/>
    </location>
</feature>
<dbReference type="PANTHER" id="PTHR34220">
    <property type="entry name" value="SENSOR HISTIDINE KINASE YPDA"/>
    <property type="match status" value="1"/>
</dbReference>
<proteinExistence type="predicted"/>